<organism evidence="7 8">
    <name type="scientific">Levilactobacillus suantsaii</name>
    <dbReference type="NCBI Taxonomy" id="2292255"/>
    <lineage>
        <taxon>Bacteria</taxon>
        <taxon>Bacillati</taxon>
        <taxon>Bacillota</taxon>
        <taxon>Bacilli</taxon>
        <taxon>Lactobacillales</taxon>
        <taxon>Lactobacillaceae</taxon>
        <taxon>Levilactobacillus</taxon>
    </lineage>
</organism>
<dbReference type="InterPro" id="IPR013221">
    <property type="entry name" value="Mur_ligase_cen"/>
</dbReference>
<feature type="domain" description="Mur ligase central" evidence="6">
    <location>
        <begin position="113"/>
        <end position="327"/>
    </location>
</feature>
<evidence type="ECO:0000259" key="6">
    <source>
        <dbReference type="Pfam" id="PF08245"/>
    </source>
</evidence>
<keyword evidence="3 4" id="KW-0131">Cell cycle</keyword>
<protein>
    <recommendedName>
        <fullName evidence="3">UDP-N-acetylmuramyl-tripeptide synthetase</fullName>
        <ecNumber evidence="3">6.3.2.-</ecNumber>
    </recommendedName>
    <alternativeName>
        <fullName evidence="3">UDP-MurNAc-tripeptide synthetase</fullName>
    </alternativeName>
</protein>
<comment type="function">
    <text evidence="3">Catalyzes the addition of an amino acid to the nucleotide precursor UDP-N-acetylmuramoyl-L-alanyl-D-glutamate (UMAG) in the biosynthesis of bacterial cell-wall peptidoglycan.</text>
</comment>
<dbReference type="Pfam" id="PF02875">
    <property type="entry name" value="Mur_ligase_C"/>
    <property type="match status" value="1"/>
</dbReference>
<keyword evidence="8" id="KW-1185">Reference proteome</keyword>
<evidence type="ECO:0000256" key="4">
    <source>
        <dbReference type="RuleBase" id="RU004135"/>
    </source>
</evidence>
<feature type="binding site" evidence="3">
    <location>
        <begin position="114"/>
        <end position="120"/>
    </location>
    <ligand>
        <name>ATP</name>
        <dbReference type="ChEBI" id="CHEBI:30616"/>
    </ligand>
</feature>
<feature type="domain" description="Mur ligase C-terminal" evidence="5">
    <location>
        <begin position="349"/>
        <end position="477"/>
    </location>
</feature>
<sequence>MRASQLITLLREHDLYRGTTAPLAAETTFADLGYDSRKIGADGLFVCKGLNFSSQYLQQAVANGASAYLAEQDYHDQVTVPGILVSDVRKALSLAAQLYFGFPQNDLFVIGYTGTKGKTTSTYLTHQILSQTAPGKVAMFSTINHIIGNRPEDQFKAHLTTAESFDLFHEMRQAVDNGQTILVMEVASQAYLLHRVYGLTFDVGIFLNISPDHIGVNEHPNFANYLLCKQQLLLNSKACIINADTAHFDEVYAAAKVSTDPSRIWTYGVDQDQATVSIHPQQNTLTASEFTLTVNPAVSELASLAVDYHVSMPGDFNQGNATAAILASLLAGATVPQMQTGLAHTRVPGRMESITTRHHGTVYIDYAHDWGSMNALLHFLHTQFTDHRIVVVLGSTGDKGEDRREGFAKALNAYATAAVLTADDPGHEDPQAIAEQIDQRIDHQAVHTTYIADREAAIRHAITHATNDDLVVLAGKGQDAYQKINGVDTPYDSDPVVAHRVIASLPDEHA</sequence>
<dbReference type="SUPFAM" id="SSF53623">
    <property type="entry name" value="MurD-like peptide ligases, catalytic domain"/>
    <property type="match status" value="1"/>
</dbReference>
<comment type="subcellular location">
    <subcellularLocation>
        <location evidence="3 4">Cytoplasm</location>
    </subcellularLocation>
</comment>
<comment type="caution">
    <text evidence="3">Lacks conserved residue(s) required for the propagation of feature annotation.</text>
</comment>
<keyword evidence="3" id="KW-0547">Nucleotide-binding</keyword>
<evidence type="ECO:0000259" key="5">
    <source>
        <dbReference type="Pfam" id="PF02875"/>
    </source>
</evidence>
<dbReference type="NCBIfam" id="NF001130">
    <property type="entry name" value="PRK00139.2-4"/>
    <property type="match status" value="1"/>
</dbReference>
<dbReference type="GO" id="GO:0051301">
    <property type="term" value="P:cell division"/>
    <property type="evidence" value="ECO:0007669"/>
    <property type="project" value="UniProtKB-KW"/>
</dbReference>
<dbReference type="Proteomes" id="UP000290602">
    <property type="component" value="Unassembled WGS sequence"/>
</dbReference>
<feature type="binding site" evidence="3">
    <location>
        <position position="195"/>
    </location>
    <ligand>
        <name>UDP-N-acetyl-alpha-D-muramoyl-L-alanyl-D-glutamate</name>
        <dbReference type="ChEBI" id="CHEBI:83900"/>
    </ligand>
</feature>
<evidence type="ECO:0000256" key="3">
    <source>
        <dbReference type="HAMAP-Rule" id="MF_00208"/>
    </source>
</evidence>
<dbReference type="InterPro" id="IPR036615">
    <property type="entry name" value="Mur_ligase_C_dom_sf"/>
</dbReference>
<gene>
    <name evidence="3" type="primary">murE</name>
    <name evidence="7" type="ORF">DXH47_06440</name>
</gene>
<keyword evidence="3 4" id="KW-0573">Peptidoglycan synthesis</keyword>
<dbReference type="InterPro" id="IPR035911">
    <property type="entry name" value="MurE/MurF_N"/>
</dbReference>
<keyword evidence="3" id="KW-0460">Magnesium</keyword>
<keyword evidence="3" id="KW-0067">ATP-binding</keyword>
<dbReference type="HAMAP" id="MF_00208">
    <property type="entry name" value="MurE"/>
    <property type="match status" value="1"/>
</dbReference>
<dbReference type="InterPro" id="IPR005761">
    <property type="entry name" value="UDP-N-AcMur-Glu-dNH2Pim_ligase"/>
</dbReference>
<comment type="cofactor">
    <cofactor evidence="3">
        <name>Mg(2+)</name>
        <dbReference type="ChEBI" id="CHEBI:18420"/>
    </cofactor>
</comment>
<keyword evidence="3 7" id="KW-0436">Ligase</keyword>
<dbReference type="OrthoDB" id="9800958at2"/>
<comment type="pathway">
    <text evidence="1 3 4">Cell wall biogenesis; peptidoglycan biosynthesis.</text>
</comment>
<feature type="binding site" evidence="3">
    <location>
        <position position="36"/>
    </location>
    <ligand>
        <name>UDP-N-acetyl-alpha-D-muramoyl-L-alanyl-D-glutamate</name>
        <dbReference type="ChEBI" id="CHEBI:83900"/>
    </ligand>
</feature>
<dbReference type="GO" id="GO:0000287">
    <property type="term" value="F:magnesium ion binding"/>
    <property type="evidence" value="ECO:0007669"/>
    <property type="project" value="UniProtKB-UniRule"/>
</dbReference>
<comment type="caution">
    <text evidence="7">The sequence shown here is derived from an EMBL/GenBank/DDBJ whole genome shotgun (WGS) entry which is preliminary data.</text>
</comment>
<feature type="binding site" evidence="3">
    <location>
        <begin position="160"/>
        <end position="161"/>
    </location>
    <ligand>
        <name>UDP-N-acetyl-alpha-D-muramoyl-L-alanyl-D-glutamate</name>
        <dbReference type="ChEBI" id="CHEBI:83900"/>
    </ligand>
</feature>
<accession>A0A4Q0VJX7</accession>
<keyword evidence="3 4" id="KW-0961">Cell wall biogenesis/degradation</keyword>
<dbReference type="SUPFAM" id="SSF63418">
    <property type="entry name" value="MurE/MurF N-terminal domain"/>
    <property type="match status" value="1"/>
</dbReference>
<keyword evidence="3" id="KW-0963">Cytoplasm</keyword>
<comment type="PTM">
    <text evidence="3">Carboxylation is probably crucial for Mg(2+) binding and, consequently, for the gamma-phosphate positioning of ATP.</text>
</comment>
<dbReference type="GO" id="GO:0008360">
    <property type="term" value="P:regulation of cell shape"/>
    <property type="evidence" value="ECO:0007669"/>
    <property type="project" value="UniProtKB-KW"/>
</dbReference>
<evidence type="ECO:0000313" key="8">
    <source>
        <dbReference type="Proteomes" id="UP000290602"/>
    </source>
</evidence>
<dbReference type="GO" id="GO:0071555">
    <property type="term" value="P:cell wall organization"/>
    <property type="evidence" value="ECO:0007669"/>
    <property type="project" value="UniProtKB-KW"/>
</dbReference>
<dbReference type="GO" id="GO:0016881">
    <property type="term" value="F:acid-amino acid ligase activity"/>
    <property type="evidence" value="ECO:0007669"/>
    <property type="project" value="UniProtKB-UniRule"/>
</dbReference>
<evidence type="ECO:0000313" key="7">
    <source>
        <dbReference type="EMBL" id="RXI78551.1"/>
    </source>
</evidence>
<dbReference type="Pfam" id="PF08245">
    <property type="entry name" value="Mur_ligase_M"/>
    <property type="match status" value="1"/>
</dbReference>
<dbReference type="InterPro" id="IPR036565">
    <property type="entry name" value="Mur-like_cat_sf"/>
</dbReference>
<evidence type="ECO:0000256" key="2">
    <source>
        <dbReference type="ARBA" id="ARBA00005898"/>
    </source>
</evidence>
<dbReference type="AlphaFoldDB" id="A0A4Q0VJX7"/>
<dbReference type="PANTHER" id="PTHR23135">
    <property type="entry name" value="MUR LIGASE FAMILY MEMBER"/>
    <property type="match status" value="1"/>
</dbReference>
<comment type="similarity">
    <text evidence="2 3">Belongs to the MurCDEF family. MurE subfamily.</text>
</comment>
<dbReference type="Gene3D" id="3.40.1190.10">
    <property type="entry name" value="Mur-like, catalytic domain"/>
    <property type="match status" value="1"/>
</dbReference>
<dbReference type="RefSeq" id="WP_129032536.1">
    <property type="nucleotide sequence ID" value="NZ_QXIL01000010.1"/>
</dbReference>
<dbReference type="NCBIfam" id="TIGR01085">
    <property type="entry name" value="murE"/>
    <property type="match status" value="1"/>
</dbReference>
<dbReference type="UniPathway" id="UPA00219"/>
<proteinExistence type="inferred from homology"/>
<reference evidence="7 8" key="1">
    <citation type="submission" date="2018-08" db="EMBL/GenBank/DDBJ databases">
        <title>Lactobacillus suantsai sp. nov., isolated from traditional fermented suan-tsai in Taiwan.</title>
        <authorList>
            <person name="Huang C.-H."/>
        </authorList>
    </citation>
    <scope>NUCLEOTIDE SEQUENCE [LARGE SCALE GENOMIC DNA]</scope>
    <source>
        <strain evidence="7 8">BCRC 12945</strain>
    </source>
</reference>
<dbReference type="Gene3D" id="3.40.1390.10">
    <property type="entry name" value="MurE/MurF, N-terminal domain"/>
    <property type="match status" value="1"/>
</dbReference>
<evidence type="ECO:0000256" key="1">
    <source>
        <dbReference type="ARBA" id="ARBA00004752"/>
    </source>
</evidence>
<dbReference type="PANTHER" id="PTHR23135:SF4">
    <property type="entry name" value="UDP-N-ACETYLMURAMOYL-L-ALANYL-D-GLUTAMATE--2,6-DIAMINOPIMELATE LIGASE MURE HOMOLOG, CHLOROPLASTIC"/>
    <property type="match status" value="1"/>
</dbReference>
<name>A0A4Q0VJX7_9LACO</name>
<dbReference type="GO" id="GO:0005737">
    <property type="term" value="C:cytoplasm"/>
    <property type="evidence" value="ECO:0007669"/>
    <property type="project" value="UniProtKB-SubCell"/>
</dbReference>
<feature type="modified residue" description="N6-carboxylysine" evidence="3">
    <location>
        <position position="229"/>
    </location>
</feature>
<dbReference type="GO" id="GO:0009252">
    <property type="term" value="P:peptidoglycan biosynthetic process"/>
    <property type="evidence" value="ECO:0007669"/>
    <property type="project" value="UniProtKB-UniRule"/>
</dbReference>
<dbReference type="EC" id="6.3.2.-" evidence="3"/>
<dbReference type="InterPro" id="IPR004101">
    <property type="entry name" value="Mur_ligase_C"/>
</dbReference>
<keyword evidence="3 4" id="KW-0133">Cell shape</keyword>
<dbReference type="Gene3D" id="3.90.190.20">
    <property type="entry name" value="Mur ligase, C-terminal domain"/>
    <property type="match status" value="1"/>
</dbReference>
<dbReference type="SUPFAM" id="SSF53244">
    <property type="entry name" value="MurD-like peptide ligases, peptide-binding domain"/>
    <property type="match status" value="1"/>
</dbReference>
<keyword evidence="3 4" id="KW-0132">Cell division</keyword>
<dbReference type="EMBL" id="QXIL01000010">
    <property type="protein sequence ID" value="RXI78551.1"/>
    <property type="molecule type" value="Genomic_DNA"/>
</dbReference>
<dbReference type="GO" id="GO:0005524">
    <property type="term" value="F:ATP binding"/>
    <property type="evidence" value="ECO:0007669"/>
    <property type="project" value="UniProtKB-UniRule"/>
</dbReference>